<feature type="region of interest" description="Disordered" evidence="1">
    <location>
        <begin position="1"/>
        <end position="22"/>
    </location>
</feature>
<dbReference type="PANTHER" id="PTHR33845">
    <property type="entry name" value="C2H2-TYPE DOMAIN-CONTAINING PROTEIN"/>
    <property type="match status" value="1"/>
</dbReference>
<feature type="region of interest" description="Disordered" evidence="1">
    <location>
        <begin position="407"/>
        <end position="429"/>
    </location>
</feature>
<evidence type="ECO:0000256" key="1">
    <source>
        <dbReference type="SAM" id="MobiDB-lite"/>
    </source>
</evidence>
<name>A0A6J8DIN6_MYTCO</name>
<dbReference type="AlphaFoldDB" id="A0A6J8DIN6"/>
<evidence type="ECO:0000313" key="3">
    <source>
        <dbReference type="Proteomes" id="UP000507470"/>
    </source>
</evidence>
<feature type="compositionally biased region" description="Basic and acidic residues" evidence="1">
    <location>
        <begin position="408"/>
        <end position="429"/>
    </location>
</feature>
<keyword evidence="3" id="KW-1185">Reference proteome</keyword>
<sequence>MNIDNDSSAKTDEQPSTDESDSLTFIQNLSQTSSWSAYEKKGEILLEDINTALSLLSNGRTSPLKYQVRTDIASLHPSSQRMLKRKATTAIDALMDCLAPVQANIPMELKSEFLKDIEVGECNILSWNQHLIHCANQNRCRQTLLGSLKKEVFIIMDWAMKFCPYHLGENCLTAGDMKNAIDALGGVMGCQAAHVQINSEVAAEATKFKNTWKGITRISNIQLRGRQVIAYKAYEVGSGNVMSEEHTKKISHSPLSSTELVVLVDFVVPKKQAGNISYKAHDLVHNVTVEMPLEINNNETIQPSSDVFSFIEPGFPRVFQTYSGLESHIILGNHQFKLNQCSAYDNMKWKESCLNIAEHATVSRDSQLTLGTPSSGIGWTIKKERKNQRFTENVKTYLRAMFNTGEQSGRKSNAEDVSRNMRVCRNENG</sequence>
<gene>
    <name evidence="2" type="ORF">MCOR_41336</name>
</gene>
<evidence type="ECO:0000313" key="2">
    <source>
        <dbReference type="EMBL" id="CAC5407905.1"/>
    </source>
</evidence>
<dbReference type="Proteomes" id="UP000507470">
    <property type="component" value="Unassembled WGS sequence"/>
</dbReference>
<proteinExistence type="predicted"/>
<dbReference type="PANTHER" id="PTHR33845:SF1">
    <property type="entry name" value="C2H2-TYPE DOMAIN-CONTAINING PROTEIN"/>
    <property type="match status" value="1"/>
</dbReference>
<organism evidence="2 3">
    <name type="scientific">Mytilus coruscus</name>
    <name type="common">Sea mussel</name>
    <dbReference type="NCBI Taxonomy" id="42192"/>
    <lineage>
        <taxon>Eukaryota</taxon>
        <taxon>Metazoa</taxon>
        <taxon>Spiralia</taxon>
        <taxon>Lophotrochozoa</taxon>
        <taxon>Mollusca</taxon>
        <taxon>Bivalvia</taxon>
        <taxon>Autobranchia</taxon>
        <taxon>Pteriomorphia</taxon>
        <taxon>Mytilida</taxon>
        <taxon>Mytiloidea</taxon>
        <taxon>Mytilidae</taxon>
        <taxon>Mytilinae</taxon>
        <taxon>Mytilus</taxon>
    </lineage>
</organism>
<dbReference type="EMBL" id="CACVKT020007424">
    <property type="protein sequence ID" value="CAC5407905.1"/>
    <property type="molecule type" value="Genomic_DNA"/>
</dbReference>
<dbReference type="OrthoDB" id="5984134at2759"/>
<protein>
    <submittedName>
        <fullName evidence="2">Uncharacterized protein</fullName>
    </submittedName>
</protein>
<accession>A0A6J8DIN6</accession>
<reference evidence="2 3" key="1">
    <citation type="submission" date="2020-06" db="EMBL/GenBank/DDBJ databases">
        <authorList>
            <person name="Li R."/>
            <person name="Bekaert M."/>
        </authorList>
    </citation>
    <scope>NUCLEOTIDE SEQUENCE [LARGE SCALE GENOMIC DNA]</scope>
    <source>
        <strain evidence="3">wild</strain>
    </source>
</reference>